<keyword evidence="2" id="KW-1185">Reference proteome</keyword>
<dbReference type="Proteomes" id="UP000254869">
    <property type="component" value="Unassembled WGS sequence"/>
</dbReference>
<dbReference type="Pfam" id="PF13523">
    <property type="entry name" value="Acetyltransf_8"/>
    <property type="match status" value="1"/>
</dbReference>
<evidence type="ECO:0000313" key="2">
    <source>
        <dbReference type="Proteomes" id="UP000254869"/>
    </source>
</evidence>
<dbReference type="AlphaFoldDB" id="A0A370HP26"/>
<keyword evidence="1" id="KW-0808">Transferase</keyword>
<name>A0A370HP26_9NOCA</name>
<dbReference type="PANTHER" id="PTHR31438:SF1">
    <property type="entry name" value="LYSINE N-ACYLTRANSFERASE C17G9.06C-RELATED"/>
    <property type="match status" value="1"/>
</dbReference>
<dbReference type="InterPro" id="IPR016181">
    <property type="entry name" value="Acyl_CoA_acyltransferase"/>
</dbReference>
<proteinExistence type="predicted"/>
<sequence length="203" mass="22981">MQEWKPLTLAEPWELTPVTPSSAAEIDLVAFWMSQAHVKFAMNKDWGRDGWQEEMEFQFSDNKTRPFLVGQRGERGGYVELYRVSMDVVADYYDTPERDMGMHGCIGEMEYFGYALPFWIVLIAGVFDAYPDCTGVISDPTASNHLVKALDRNVCAIVDGTEIGEIDLPHKRAALFRFERDNFAAAMDRQGGVDAVLRKLANQ</sequence>
<reference evidence="1 2" key="1">
    <citation type="submission" date="2018-07" db="EMBL/GenBank/DDBJ databases">
        <title>Genomic Encyclopedia of Type Strains, Phase IV (KMG-IV): sequencing the most valuable type-strain genomes for metagenomic binning, comparative biology and taxonomic classification.</title>
        <authorList>
            <person name="Goeker M."/>
        </authorList>
    </citation>
    <scope>NUCLEOTIDE SEQUENCE [LARGE SCALE GENOMIC DNA]</scope>
    <source>
        <strain evidence="1 2">DSM 44290</strain>
    </source>
</reference>
<comment type="caution">
    <text evidence="1">The sequence shown here is derived from an EMBL/GenBank/DDBJ whole genome shotgun (WGS) entry which is preliminary data.</text>
</comment>
<dbReference type="PANTHER" id="PTHR31438">
    <property type="entry name" value="LYSINE N-ACYLTRANSFERASE C17G9.06C-RELATED"/>
    <property type="match status" value="1"/>
</dbReference>
<dbReference type="STRING" id="1210086.GCA_001613105_06272"/>
<accession>A0A370HP26</accession>
<dbReference type="EMBL" id="QQBC01000016">
    <property type="protein sequence ID" value="RDI60323.1"/>
    <property type="molecule type" value="Genomic_DNA"/>
</dbReference>
<organism evidence="1 2">
    <name type="scientific">Nocardia pseudobrasiliensis</name>
    <dbReference type="NCBI Taxonomy" id="45979"/>
    <lineage>
        <taxon>Bacteria</taxon>
        <taxon>Bacillati</taxon>
        <taxon>Actinomycetota</taxon>
        <taxon>Actinomycetes</taxon>
        <taxon>Mycobacteriales</taxon>
        <taxon>Nocardiaceae</taxon>
        <taxon>Nocardia</taxon>
    </lineage>
</organism>
<dbReference type="SUPFAM" id="SSF55729">
    <property type="entry name" value="Acyl-CoA N-acyltransferases (Nat)"/>
    <property type="match status" value="1"/>
</dbReference>
<evidence type="ECO:0000313" key="1">
    <source>
        <dbReference type="EMBL" id="RDI60323.1"/>
    </source>
</evidence>
<protein>
    <submittedName>
        <fullName evidence="1">Acetyltransferase (GNAT) family protein</fullName>
    </submittedName>
</protein>
<dbReference type="Gene3D" id="3.40.630.30">
    <property type="match status" value="1"/>
</dbReference>
<dbReference type="GO" id="GO:0016410">
    <property type="term" value="F:N-acyltransferase activity"/>
    <property type="evidence" value="ECO:0007669"/>
    <property type="project" value="TreeGrafter"/>
</dbReference>
<gene>
    <name evidence="1" type="ORF">DFR76_11655</name>
</gene>